<protein>
    <recommendedName>
        <fullName evidence="4">S-adenosylmethionine-dependent methyltransferase-like protein</fullName>
    </recommendedName>
</protein>
<feature type="compositionally biased region" description="Polar residues" evidence="1">
    <location>
        <begin position="146"/>
        <end position="156"/>
    </location>
</feature>
<dbReference type="Proteomes" id="UP001055219">
    <property type="component" value="Unassembled WGS sequence"/>
</dbReference>
<evidence type="ECO:0008006" key="4">
    <source>
        <dbReference type="Google" id="ProtNLM"/>
    </source>
</evidence>
<feature type="region of interest" description="Disordered" evidence="1">
    <location>
        <begin position="1"/>
        <end position="643"/>
    </location>
</feature>
<feature type="compositionally biased region" description="Basic and acidic residues" evidence="1">
    <location>
        <begin position="312"/>
        <end position="323"/>
    </location>
</feature>
<feature type="compositionally biased region" description="Polar residues" evidence="1">
    <location>
        <begin position="585"/>
        <end position="607"/>
    </location>
</feature>
<feature type="compositionally biased region" description="Low complexity" evidence="1">
    <location>
        <begin position="212"/>
        <end position="236"/>
    </location>
</feature>
<feature type="region of interest" description="Disordered" evidence="1">
    <location>
        <begin position="901"/>
        <end position="925"/>
    </location>
</feature>
<dbReference type="OrthoDB" id="4155914at2759"/>
<feature type="compositionally biased region" description="Low complexity" evidence="1">
    <location>
        <begin position="439"/>
        <end position="451"/>
    </location>
</feature>
<accession>A0A9Q0BCH1</accession>
<reference evidence="2" key="2">
    <citation type="submission" date="2022-07" db="EMBL/GenBank/DDBJ databases">
        <authorList>
            <person name="Goncalves M.F.M."/>
            <person name="Hilario S."/>
            <person name="Van De Peer Y."/>
            <person name="Esteves A.C."/>
            <person name="Alves A."/>
        </authorList>
    </citation>
    <scope>NUCLEOTIDE SEQUENCE</scope>
    <source>
        <strain evidence="2">MUM 19.33</strain>
    </source>
</reference>
<feature type="compositionally biased region" description="Polar residues" evidence="1">
    <location>
        <begin position="282"/>
        <end position="292"/>
    </location>
</feature>
<proteinExistence type="predicted"/>
<feature type="compositionally biased region" description="Basic and acidic residues" evidence="1">
    <location>
        <begin position="628"/>
        <end position="643"/>
    </location>
</feature>
<feature type="compositionally biased region" description="Polar residues" evidence="1">
    <location>
        <begin position="452"/>
        <end position="463"/>
    </location>
</feature>
<evidence type="ECO:0000256" key="1">
    <source>
        <dbReference type="SAM" id="MobiDB-lite"/>
    </source>
</evidence>
<feature type="compositionally biased region" description="Polar residues" evidence="1">
    <location>
        <begin position="237"/>
        <end position="246"/>
    </location>
</feature>
<organism evidence="2 3">
    <name type="scientific">Emericellopsis cladophorae</name>
    <dbReference type="NCBI Taxonomy" id="2686198"/>
    <lineage>
        <taxon>Eukaryota</taxon>
        <taxon>Fungi</taxon>
        <taxon>Dikarya</taxon>
        <taxon>Ascomycota</taxon>
        <taxon>Pezizomycotina</taxon>
        <taxon>Sordariomycetes</taxon>
        <taxon>Hypocreomycetidae</taxon>
        <taxon>Hypocreales</taxon>
        <taxon>Bionectriaceae</taxon>
        <taxon>Emericellopsis</taxon>
    </lineage>
</organism>
<dbReference type="RefSeq" id="XP_051360411.1">
    <property type="nucleotide sequence ID" value="XM_051508535.1"/>
</dbReference>
<sequence length="953" mass="104431">MPQFSLGRHTNRSSNALAEPATPGAGGPGQQPHQQPNPKRGHVYGQSRTQSQADPNAPPSAGPSDDHYPSRESSLPHPPRQQIAQSVGTGGAPLPSLHDIQQQGPYESSDPAAHEVSGFDARQAPDSTVNRSRSQRFSNHVDPRQRSQYQSTQQFTHPHGYSSTSLEDLSSSAAYSPTQHSQAPIQAQVPGQEKKSKRKFIKGILFSSSKSQNDQNQQQAAQQQAQQTQQLYDQGQSFTGGSSYDNITGLARRPSKRENNPPAINTRLSKPLPPGHHYQEGEWNQGQGSYSLEASPLHDVGENEQVHYISGEVDRDYRLREGQDQSQGQGQGQPELDPTTIRPVAQDSDSSPYDDEFHNQHHLPPQSHNQQLLHQQQQQQVGLPHPQQLQPHSQQLSSQQPLVQQGSRDQQQLQHQRSQPHDELQQQQNPQFPPPPSHQPQQPLLAEQQQQFGSAPSSYQQQVGEPRLVSSHLGAPPPQHQKHHQQQQQHPASSETISQASYESPVTDPDQPSGSQQSVQPSPGPNHTDGLVSSPNLPTAPLVLSPQPQHAVMAPPPAGAPPANRGDKAARSQGEVTAAGLPPSYRQSNSSVGALNIPANQSGSQPASAGGPFRADVTPRFESPGLDQGRHSPQPERGVDDDKSFKDLLTKYKNVKRLYFEGKNRLEELTGQVEVLQNAVANQRITQSRTALDDSEYLTRFNRLNGAINNLSFNIRKDWKSLPSWIALFASPEALSTGTKEMTALGRGVISRWLADELFGKCFHPGLDPMLSAQLKQIEQSIRGNAYTMHSQEEFAALTNKVVQWRMTTLDGLQKVLGSSAADENRQALIAKASAGLTAYLCQHLNQPAPPGVDGSTSMIVELAVGIAANTPLESRDVAITYPLPRDIVRPEIMEIGELELPALEKDGDSESSMEDGKDKAQSRDTTRVRFAGFMAWEVRGRQVLFKAPVWTL</sequence>
<dbReference type="GeneID" id="75829331"/>
<keyword evidence="3" id="KW-1185">Reference proteome</keyword>
<feature type="compositionally biased region" description="Low complexity" evidence="1">
    <location>
        <begin position="362"/>
        <end position="417"/>
    </location>
</feature>
<dbReference type="EMBL" id="JAGIXG020000045">
    <property type="protein sequence ID" value="KAI6779555.1"/>
    <property type="molecule type" value="Genomic_DNA"/>
</dbReference>
<name>A0A9Q0BCH1_9HYPO</name>
<feature type="compositionally biased region" description="Low complexity" evidence="1">
    <location>
        <begin position="162"/>
        <end position="172"/>
    </location>
</feature>
<feature type="compositionally biased region" description="Polar residues" evidence="1">
    <location>
        <begin position="492"/>
        <end position="504"/>
    </location>
</feature>
<feature type="compositionally biased region" description="Polar residues" evidence="1">
    <location>
        <begin position="173"/>
        <end position="185"/>
    </location>
</feature>
<evidence type="ECO:0000313" key="3">
    <source>
        <dbReference type="Proteomes" id="UP001055219"/>
    </source>
</evidence>
<dbReference type="AlphaFoldDB" id="A0A9Q0BCH1"/>
<evidence type="ECO:0000313" key="2">
    <source>
        <dbReference type="EMBL" id="KAI6779555.1"/>
    </source>
</evidence>
<gene>
    <name evidence="2" type="ORF">J7T54_002823</name>
</gene>
<comment type="caution">
    <text evidence="2">The sequence shown here is derived from an EMBL/GenBank/DDBJ whole genome shotgun (WGS) entry which is preliminary data.</text>
</comment>
<feature type="compositionally biased region" description="Low complexity" evidence="1">
    <location>
        <begin position="511"/>
        <end position="521"/>
    </location>
</feature>
<feature type="compositionally biased region" description="Polar residues" evidence="1">
    <location>
        <begin position="125"/>
        <end position="138"/>
    </location>
</feature>
<reference evidence="2" key="1">
    <citation type="journal article" date="2021" name="J Fungi (Basel)">
        <title>Genomic and Metabolomic Analyses of the Marine Fungus Emericellopsis cladophorae: Insights into Saltwater Adaptability Mechanisms and Its Biosynthetic Potential.</title>
        <authorList>
            <person name="Goncalves M.F.M."/>
            <person name="Hilario S."/>
            <person name="Van de Peer Y."/>
            <person name="Esteves A.C."/>
            <person name="Alves A."/>
        </authorList>
    </citation>
    <scope>NUCLEOTIDE SEQUENCE</scope>
    <source>
        <strain evidence="2">MUM 19.33</strain>
    </source>
</reference>
<feature type="compositionally biased region" description="Basic and acidic residues" evidence="1">
    <location>
        <begin position="903"/>
        <end position="925"/>
    </location>
</feature>